<dbReference type="KEGG" id="btw:BF38_5809"/>
<sequence>MFELASIQKPTVLNVLQNTMESGLGLDISKTSTGITIFDGETVKTYQCVIEYDEDSPFHWYLLTKALEDDLKSLLQGKHFDVIGIEDSIQGENYDTVRKLILLNSVIDKIIMEGNVTCDYFKRIGNTVWKKWLRTLKPGKKILKDKAEIEMILDYLDFPLVDLYRNEKNSVKEKDGYQDQLDSTGVLIGVGLERQNNNLTGKNKKKPSKLRIHNYSSAEELLKYHEGTTLTPINLGGDLKSSVKTFFEGLSNEDKQKKYYMCKDSLGSLGLEYGLADYRNGNHIVMYHELK</sequence>
<evidence type="ECO:0000313" key="3">
    <source>
        <dbReference type="EMBL" id="QKH22750.1"/>
    </source>
</evidence>
<dbReference type="Proteomes" id="UP000501107">
    <property type="component" value="Plasmid unnamed3"/>
</dbReference>
<protein>
    <submittedName>
        <fullName evidence="3">Uncharacterized protein</fullName>
    </submittedName>
</protein>
<dbReference type="EMBL" id="CP009334">
    <property type="protein sequence ID" value="AJG73920.1"/>
    <property type="molecule type" value="Genomic_DNA"/>
</dbReference>
<reference evidence="3 5" key="3">
    <citation type="submission" date="2020-05" db="EMBL/GenBank/DDBJ databases">
        <title>FDA dAtabase for Regulatory Grade micrObial Sequences (FDA-ARGOS): Supporting development and validation of Infectious Disease Dx tests.</title>
        <authorList>
            <person name="Nelson B."/>
            <person name="Plummer A."/>
            <person name="Tallon L."/>
            <person name="Sadzewicz L."/>
            <person name="Zhao X."/>
            <person name="Vavikolanu K."/>
            <person name="Mehta A."/>
            <person name="Aluvathingal J."/>
            <person name="Nadendla S."/>
            <person name="Myers T."/>
            <person name="Yan Y."/>
            <person name="Sichtig H."/>
        </authorList>
    </citation>
    <scope>NUCLEOTIDE SEQUENCE [LARGE SCALE GENOMIC DNA]</scope>
    <source>
        <strain evidence="3 5">FDAARGOS_795</strain>
        <plasmid evidence="3 5">unnamed3</plasmid>
    </source>
</reference>
<gene>
    <name evidence="1" type="ORF">BF38_5809</name>
    <name evidence="2" type="ORF">FO599_01835</name>
    <name evidence="3" type="ORF">FOC89_01825</name>
</gene>
<dbReference type="RefSeq" id="WP_000462221.1">
    <property type="nucleotide sequence ID" value="NZ_CP009334.1"/>
</dbReference>
<dbReference type="Proteomes" id="UP001181533">
    <property type="component" value="Unassembled WGS sequence"/>
</dbReference>
<dbReference type="AlphaFoldDB" id="A0A0B5NBZ6"/>
<evidence type="ECO:0000313" key="1">
    <source>
        <dbReference type="EMBL" id="AJG73920.1"/>
    </source>
</evidence>
<keyword evidence="3" id="KW-0614">Plasmid</keyword>
<organism evidence="3 5">
    <name type="scientific">Bacillus thuringiensis</name>
    <dbReference type="NCBI Taxonomy" id="1428"/>
    <lineage>
        <taxon>Bacteria</taxon>
        <taxon>Bacillati</taxon>
        <taxon>Bacillota</taxon>
        <taxon>Bacilli</taxon>
        <taxon>Bacillales</taxon>
        <taxon>Bacillaceae</taxon>
        <taxon>Bacillus</taxon>
        <taxon>Bacillus cereus group</taxon>
    </lineage>
</organism>
<evidence type="ECO:0000313" key="5">
    <source>
        <dbReference type="Proteomes" id="UP000501107"/>
    </source>
</evidence>
<dbReference type="EMBL" id="CP053979">
    <property type="protein sequence ID" value="QKH22750.1"/>
    <property type="molecule type" value="Genomic_DNA"/>
</dbReference>
<reference evidence="1 4" key="1">
    <citation type="journal article" date="2015" name="Genome Announc.">
        <title>Complete genome sequences for 35 biothreat assay-relevant bacillus species.</title>
        <authorList>
            <person name="Johnson S.L."/>
            <person name="Daligault H.E."/>
            <person name="Davenport K.W."/>
            <person name="Jaissle J."/>
            <person name="Frey K.G."/>
            <person name="Ladner J.T."/>
            <person name="Broomall S.M."/>
            <person name="Bishop-Lilly K.A."/>
            <person name="Bruce D.C."/>
            <person name="Gibbons H.S."/>
            <person name="Coyne S.R."/>
            <person name="Lo C.C."/>
            <person name="Meincke L."/>
            <person name="Munk A.C."/>
            <person name="Koroleva G.I."/>
            <person name="Rosenzweig C.N."/>
            <person name="Palacios G.F."/>
            <person name="Redden C.L."/>
            <person name="Minogue T.D."/>
            <person name="Chain P.S."/>
        </authorList>
    </citation>
    <scope>NUCLEOTIDE SEQUENCE [LARGE SCALE GENOMIC DNA]</scope>
    <source>
        <strain evidence="1 4">HD1011</strain>
        <plasmid evidence="1 4">2</plasmid>
    </source>
</reference>
<dbReference type="Gene3D" id="3.30.420.10">
    <property type="entry name" value="Ribonuclease H-like superfamily/Ribonuclease H"/>
    <property type="match status" value="1"/>
</dbReference>
<reference evidence="2" key="2">
    <citation type="submission" date="2019-07" db="EMBL/GenBank/DDBJ databases">
        <title>Phylogenomic Reclassification of ATCC Bacillus Strains and Various Taxa within the Genus Bacillus.</title>
        <authorList>
            <person name="Riojas M.A."/>
            <person name="Frank A.M."/>
            <person name="Fenn S.L."/>
            <person name="King S.P."/>
            <person name="Brower S.M."/>
            <person name="Hazbon M.H."/>
        </authorList>
    </citation>
    <scope>NUCLEOTIDE SEQUENCE</scope>
    <source>
        <strain evidence="2">ATCC 35646</strain>
    </source>
</reference>
<geneLocation type="plasmid" evidence="1 4">
    <name>2</name>
</geneLocation>
<geneLocation type="plasmid" evidence="3 5">
    <name>unnamed3</name>
</geneLocation>
<dbReference type="InterPro" id="IPR036397">
    <property type="entry name" value="RNaseH_sf"/>
</dbReference>
<name>A0A0B5NBZ6_BACTU</name>
<evidence type="ECO:0000313" key="4">
    <source>
        <dbReference type="Proteomes" id="UP000031876"/>
    </source>
</evidence>
<evidence type="ECO:0000313" key="2">
    <source>
        <dbReference type="EMBL" id="MDR4174872.1"/>
    </source>
</evidence>
<accession>A0A0B5NBZ6</accession>
<dbReference type="GO" id="GO:0003676">
    <property type="term" value="F:nucleic acid binding"/>
    <property type="evidence" value="ECO:0007669"/>
    <property type="project" value="InterPro"/>
</dbReference>
<proteinExistence type="predicted"/>
<dbReference type="Proteomes" id="UP000031876">
    <property type="component" value="Plasmid 2"/>
</dbReference>
<dbReference type="EMBL" id="VKQN01000001">
    <property type="protein sequence ID" value="MDR4174872.1"/>
    <property type="molecule type" value="Genomic_DNA"/>
</dbReference>